<dbReference type="InterPro" id="IPR016181">
    <property type="entry name" value="Acyl_CoA_acyltransferase"/>
</dbReference>
<dbReference type="Pfam" id="PF13302">
    <property type="entry name" value="Acetyltransf_3"/>
    <property type="match status" value="1"/>
</dbReference>
<dbReference type="PROSITE" id="PS51186">
    <property type="entry name" value="GNAT"/>
    <property type="match status" value="1"/>
</dbReference>
<accession>A0A2M8Z2W9</accession>
<comment type="caution">
    <text evidence="2">The sequence shown here is derived from an EMBL/GenBank/DDBJ whole genome shotgun (WGS) entry which is preliminary data.</text>
</comment>
<dbReference type="AlphaFoldDB" id="A0A2M8Z2W9"/>
<evidence type="ECO:0000259" key="1">
    <source>
        <dbReference type="PROSITE" id="PS51186"/>
    </source>
</evidence>
<dbReference type="RefSeq" id="WP_100304362.1">
    <property type="nucleotide sequence ID" value="NZ_PGET01000001.1"/>
</dbReference>
<dbReference type="Gene3D" id="3.40.630.30">
    <property type="match status" value="1"/>
</dbReference>
<reference evidence="2 3" key="1">
    <citation type="submission" date="2017-11" db="EMBL/GenBank/DDBJ databases">
        <title>Understudied soil microbes with underappreciated capabilities: Untangling the Clostridium saccharolyticum group.</title>
        <authorList>
            <person name="Leschine S."/>
        </authorList>
    </citation>
    <scope>NUCLEOTIDE SEQUENCE [LARGE SCALE GENOMIC DNA]</scope>
    <source>
        <strain evidence="2 3">18A</strain>
    </source>
</reference>
<name>A0A2M8Z2W9_9FIRM</name>
<evidence type="ECO:0000313" key="3">
    <source>
        <dbReference type="Proteomes" id="UP000231092"/>
    </source>
</evidence>
<dbReference type="SUPFAM" id="SSF55729">
    <property type="entry name" value="Acyl-CoA N-acyltransferases (Nat)"/>
    <property type="match status" value="1"/>
</dbReference>
<dbReference type="PANTHER" id="PTHR39173">
    <property type="entry name" value="ACETYLTRANSFERASE"/>
    <property type="match status" value="1"/>
</dbReference>
<dbReference type="OrthoDB" id="9797989at2"/>
<organism evidence="2 3">
    <name type="scientific">[Clostridium] celerecrescens 18A</name>
    <dbReference type="NCBI Taxonomy" id="1286362"/>
    <lineage>
        <taxon>Bacteria</taxon>
        <taxon>Bacillati</taxon>
        <taxon>Bacillota</taxon>
        <taxon>Clostridia</taxon>
        <taxon>Lachnospirales</taxon>
        <taxon>Lachnospiraceae</taxon>
        <taxon>Lacrimispora</taxon>
    </lineage>
</organism>
<proteinExistence type="predicted"/>
<dbReference type="CDD" id="cd04301">
    <property type="entry name" value="NAT_SF"/>
    <property type="match status" value="1"/>
</dbReference>
<protein>
    <submittedName>
        <fullName evidence="2">Putative acetyltransferase</fullName>
    </submittedName>
</protein>
<sequence>MEQIKLQLPKTYHKEAAEDYKNEFFKYNEYVINGSALFDQMKYDQWLVNTTNNSKESTVRADWVVASTFFAVRQCDNKIIGMIDIRHTLNNDFLMQYGGHIGYSVRPSERKKGYATAMVRLGLNYAKTLGLNKVMLGCYADNVPSIQTIKKCGGILTEIKPYLDGKTIHIYWIYLQ</sequence>
<gene>
    <name evidence="2" type="ORF">H171_1247</name>
</gene>
<dbReference type="GO" id="GO:0016747">
    <property type="term" value="F:acyltransferase activity, transferring groups other than amino-acyl groups"/>
    <property type="evidence" value="ECO:0007669"/>
    <property type="project" value="InterPro"/>
</dbReference>
<dbReference type="InterPro" id="IPR000182">
    <property type="entry name" value="GNAT_dom"/>
</dbReference>
<feature type="domain" description="N-acetyltransferase" evidence="1">
    <location>
        <begin position="30"/>
        <end position="176"/>
    </location>
</feature>
<dbReference type="PANTHER" id="PTHR39173:SF1">
    <property type="entry name" value="ACETYLTRANSFERASE"/>
    <property type="match status" value="1"/>
</dbReference>
<dbReference type="Proteomes" id="UP000231092">
    <property type="component" value="Unassembled WGS sequence"/>
</dbReference>
<keyword evidence="2" id="KW-0808">Transferase</keyword>
<dbReference type="EMBL" id="PGET01000001">
    <property type="protein sequence ID" value="PJJ27771.1"/>
    <property type="molecule type" value="Genomic_DNA"/>
</dbReference>
<evidence type="ECO:0000313" key="2">
    <source>
        <dbReference type="EMBL" id="PJJ27771.1"/>
    </source>
</evidence>